<accession>X1T6B7</accession>
<dbReference type="AlphaFoldDB" id="X1T6B7"/>
<reference evidence="1" key="1">
    <citation type="journal article" date="2014" name="Front. Microbiol.">
        <title>High frequency of phylogenetically diverse reductive dehalogenase-homologous genes in deep subseafloor sedimentary metagenomes.</title>
        <authorList>
            <person name="Kawai M."/>
            <person name="Futagami T."/>
            <person name="Toyoda A."/>
            <person name="Takaki Y."/>
            <person name="Nishi S."/>
            <person name="Hori S."/>
            <person name="Arai W."/>
            <person name="Tsubouchi T."/>
            <person name="Morono Y."/>
            <person name="Uchiyama I."/>
            <person name="Ito T."/>
            <person name="Fujiyama A."/>
            <person name="Inagaki F."/>
            <person name="Takami H."/>
        </authorList>
    </citation>
    <scope>NUCLEOTIDE SEQUENCE</scope>
    <source>
        <strain evidence="1">Expedition CK06-06</strain>
    </source>
</reference>
<dbReference type="EMBL" id="BARW01010380">
    <property type="protein sequence ID" value="GAI75534.1"/>
    <property type="molecule type" value="Genomic_DNA"/>
</dbReference>
<sequence length="63" mass="7221">MWVCQHKPQCNDQSRYTIVRERACIEDKDGNVLDANPSGSEEVKDTLKWGYCSDCRALAGWDK</sequence>
<organism evidence="1">
    <name type="scientific">marine sediment metagenome</name>
    <dbReference type="NCBI Taxonomy" id="412755"/>
    <lineage>
        <taxon>unclassified sequences</taxon>
        <taxon>metagenomes</taxon>
        <taxon>ecological metagenomes</taxon>
    </lineage>
</organism>
<evidence type="ECO:0000313" key="1">
    <source>
        <dbReference type="EMBL" id="GAI75534.1"/>
    </source>
</evidence>
<protein>
    <submittedName>
        <fullName evidence="1">Uncharacterized protein</fullName>
    </submittedName>
</protein>
<proteinExistence type="predicted"/>
<gene>
    <name evidence="1" type="ORF">S12H4_20459</name>
</gene>
<name>X1T6B7_9ZZZZ</name>
<comment type="caution">
    <text evidence="1">The sequence shown here is derived from an EMBL/GenBank/DDBJ whole genome shotgun (WGS) entry which is preliminary data.</text>
</comment>